<comment type="function">
    <text evidence="11">The IL20RA/IL20RB dimer is a receptor for IL19, IL20 and IL24. The IL20RA/IL10RB dimer is a receptor for IL26.</text>
</comment>
<keyword evidence="4 17" id="KW-0732">Signal</keyword>
<dbReference type="InterPro" id="IPR036116">
    <property type="entry name" value="FN3_sf"/>
</dbReference>
<comment type="caution">
    <text evidence="20">The sequence shown here is derived from an EMBL/GenBank/DDBJ whole genome shotgun (WGS) entry which is preliminary data.</text>
</comment>
<feature type="transmembrane region" description="Helical" evidence="16">
    <location>
        <begin position="264"/>
        <end position="286"/>
    </location>
</feature>
<dbReference type="InterPro" id="IPR003961">
    <property type="entry name" value="FN3_dom"/>
</dbReference>
<evidence type="ECO:0000256" key="5">
    <source>
        <dbReference type="ARBA" id="ARBA00022737"/>
    </source>
</evidence>
<evidence type="ECO:0000256" key="6">
    <source>
        <dbReference type="ARBA" id="ARBA00022989"/>
    </source>
</evidence>
<sequence>MPGPRLPARAEARRASAPGRLALQLLLPPLLLLAAAPSGRAAPCVSGGLPKPTNITFLSINMKNILQWRPPEGLPGVEVTYTMQYFIYGQKKWLNKSECRNISRTYCDLSAETSDYEHQYYAKVKAIWGTNCSKWAETGRFYPFLETQIGPPAVALTPNEKSISIVLTAPEKWKKNPEESSISMQQIYSNLKYNVSVYNTKSNRTWSQCVTNHTLMISWLEPDTLYCILVESFVPGPPRLAQPSQKQCVSTLKDQTSALKVKIIFWYVLPTSVIVFIFSVMGFSMYRYIHVGKEKHPANLILIYGNEFDKRFFVPAEKIVINFITLNILEDSKISHKDISAMEKNNDASDLNEPSEDQEPHQEEMEMKHLGYASHLMDIFCDSEKHTKGSSLTQQESHSGTTPTARTVVEYEYDVRTTDICVGPGDQTLNLQEVFLQGKLFEQQAASADTDPQTLLYSYTPQLRDLDHWPQEYVDMVEGPEEEPSATLVDWDPQTGRLCIPSLSSFEHDSEDCEYPEYKELTEEGLLSRLYEEQAIGKSLEEDETYLGEFLEEWGLYVQMED</sequence>
<evidence type="ECO:0000256" key="9">
    <source>
        <dbReference type="ARBA" id="ARBA00023170"/>
    </source>
</evidence>
<dbReference type="Pfam" id="PF01108">
    <property type="entry name" value="Tissue_fac"/>
    <property type="match status" value="1"/>
</dbReference>
<keyword evidence="6 16" id="KW-1133">Transmembrane helix</keyword>
<protein>
    <recommendedName>
        <fullName evidence="13">Interleukin-20 receptor subunit alpha</fullName>
    </recommendedName>
    <alternativeName>
        <fullName evidence="14">IL-20R1</fullName>
    </alternativeName>
</protein>
<dbReference type="InterPro" id="IPR050650">
    <property type="entry name" value="Type-II_Cytokine-TF_Rcpt"/>
</dbReference>
<dbReference type="GO" id="GO:0004896">
    <property type="term" value="F:cytokine receptor activity"/>
    <property type="evidence" value="ECO:0007669"/>
    <property type="project" value="TreeGrafter"/>
</dbReference>
<evidence type="ECO:0000313" key="21">
    <source>
        <dbReference type="Proteomes" id="UP000593571"/>
    </source>
</evidence>
<dbReference type="CDD" id="cd00063">
    <property type="entry name" value="FN3"/>
    <property type="match status" value="1"/>
</dbReference>
<dbReference type="AlphaFoldDB" id="A0A7J8K9S3"/>
<evidence type="ECO:0000256" key="12">
    <source>
        <dbReference type="ARBA" id="ARBA00065940"/>
    </source>
</evidence>
<dbReference type="EMBL" id="JACASE010000001">
    <property type="protein sequence ID" value="KAF6505569.1"/>
    <property type="molecule type" value="Genomic_DNA"/>
</dbReference>
<name>A0A7J8K9S3_ROUAE</name>
<dbReference type="Proteomes" id="UP000593571">
    <property type="component" value="Unassembled WGS sequence"/>
</dbReference>
<comment type="similarity">
    <text evidence="2">Belongs to the type II cytokine receptor family.</text>
</comment>
<dbReference type="GO" id="GO:0042015">
    <property type="term" value="F:interleukin-20 binding"/>
    <property type="evidence" value="ECO:0007669"/>
    <property type="project" value="TreeGrafter"/>
</dbReference>
<evidence type="ECO:0000256" key="4">
    <source>
        <dbReference type="ARBA" id="ARBA00022729"/>
    </source>
</evidence>
<evidence type="ECO:0000256" key="8">
    <source>
        <dbReference type="ARBA" id="ARBA00023157"/>
    </source>
</evidence>
<feature type="chain" id="PRO_5029814709" description="Interleukin-20 receptor subunit alpha" evidence="17">
    <location>
        <begin position="42"/>
        <end position="562"/>
    </location>
</feature>
<comment type="subcellular location">
    <subcellularLocation>
        <location evidence="1">Membrane</location>
        <topology evidence="1">Single-pass type I membrane protein</topology>
    </subcellularLocation>
</comment>
<gene>
    <name evidence="20" type="ORF">HJG63_006703</name>
</gene>
<dbReference type="InterPro" id="IPR013783">
    <property type="entry name" value="Ig-like_fold"/>
</dbReference>
<evidence type="ECO:0000256" key="1">
    <source>
        <dbReference type="ARBA" id="ARBA00004479"/>
    </source>
</evidence>
<feature type="domain" description="Fibronectin type-III" evidence="18">
    <location>
        <begin position="31"/>
        <end position="135"/>
    </location>
</feature>
<proteinExistence type="inferred from homology"/>
<keyword evidence="10" id="KW-0325">Glycoprotein</keyword>
<dbReference type="FunFam" id="2.60.40.10:FF:000926">
    <property type="entry name" value="Interleukin 20 receptor subunit alpha"/>
    <property type="match status" value="1"/>
</dbReference>
<dbReference type="PANTHER" id="PTHR20859:SF86">
    <property type="entry name" value="INTERLEUKIN-20 RECEPTOR SUBUNIT ALPHA"/>
    <property type="match status" value="1"/>
</dbReference>
<keyword evidence="21" id="KW-1185">Reference proteome</keyword>
<evidence type="ECO:0000256" key="10">
    <source>
        <dbReference type="ARBA" id="ARBA00023180"/>
    </source>
</evidence>
<evidence type="ECO:0000256" key="13">
    <source>
        <dbReference type="ARBA" id="ARBA00067990"/>
    </source>
</evidence>
<feature type="signal peptide" evidence="17">
    <location>
        <begin position="1"/>
        <end position="41"/>
    </location>
</feature>
<evidence type="ECO:0000256" key="15">
    <source>
        <dbReference type="SAM" id="MobiDB-lite"/>
    </source>
</evidence>
<evidence type="ECO:0000256" key="14">
    <source>
        <dbReference type="ARBA" id="ARBA00075548"/>
    </source>
</evidence>
<keyword evidence="5" id="KW-0677">Repeat</keyword>
<dbReference type="GO" id="GO:0005886">
    <property type="term" value="C:plasma membrane"/>
    <property type="evidence" value="ECO:0007669"/>
    <property type="project" value="TreeGrafter"/>
</dbReference>
<dbReference type="InterPro" id="IPR015373">
    <property type="entry name" value="Interferon/interleukin_rcp_dom"/>
</dbReference>
<dbReference type="Gene3D" id="2.60.40.10">
    <property type="entry name" value="Immunoglobulins"/>
    <property type="match status" value="2"/>
</dbReference>
<dbReference type="Pfam" id="PF09294">
    <property type="entry name" value="Interfer-bind"/>
    <property type="match status" value="1"/>
</dbReference>
<evidence type="ECO:0000256" key="3">
    <source>
        <dbReference type="ARBA" id="ARBA00022692"/>
    </source>
</evidence>
<evidence type="ECO:0000313" key="20">
    <source>
        <dbReference type="EMBL" id="KAF6505569.1"/>
    </source>
</evidence>
<evidence type="ECO:0000256" key="16">
    <source>
        <dbReference type="SAM" id="Phobius"/>
    </source>
</evidence>
<dbReference type="SUPFAM" id="SSF49265">
    <property type="entry name" value="Fibronectin type III"/>
    <property type="match status" value="2"/>
</dbReference>
<keyword evidence="9 20" id="KW-0675">Receptor</keyword>
<evidence type="ECO:0000259" key="19">
    <source>
        <dbReference type="Pfam" id="PF09294"/>
    </source>
</evidence>
<keyword evidence="3 16" id="KW-0812">Transmembrane</keyword>
<evidence type="ECO:0000256" key="11">
    <source>
        <dbReference type="ARBA" id="ARBA00059787"/>
    </source>
</evidence>
<dbReference type="FunFam" id="2.60.40.10:FF:000348">
    <property type="entry name" value="Interleukin 20 receptor subunit alpha"/>
    <property type="match status" value="1"/>
</dbReference>
<keyword evidence="7 16" id="KW-0472">Membrane</keyword>
<evidence type="ECO:0000256" key="2">
    <source>
        <dbReference type="ARBA" id="ARBA00005399"/>
    </source>
</evidence>
<evidence type="ECO:0000259" key="18">
    <source>
        <dbReference type="Pfam" id="PF01108"/>
    </source>
</evidence>
<evidence type="ECO:0000256" key="7">
    <source>
        <dbReference type="ARBA" id="ARBA00023136"/>
    </source>
</evidence>
<evidence type="ECO:0000256" key="17">
    <source>
        <dbReference type="SAM" id="SignalP"/>
    </source>
</evidence>
<accession>A0A7J8K9S3</accession>
<comment type="subunit">
    <text evidence="12">Heterodimer with IL20RB and heterodimer with IL10RB.</text>
</comment>
<dbReference type="PANTHER" id="PTHR20859">
    <property type="entry name" value="INTERFERON/INTERLEUKIN RECEPTOR"/>
    <property type="match status" value="1"/>
</dbReference>
<organism evidence="20 21">
    <name type="scientific">Rousettus aegyptiacus</name>
    <name type="common">Egyptian fruit bat</name>
    <name type="synonym">Pteropus aegyptiacus</name>
    <dbReference type="NCBI Taxonomy" id="9407"/>
    <lineage>
        <taxon>Eukaryota</taxon>
        <taxon>Metazoa</taxon>
        <taxon>Chordata</taxon>
        <taxon>Craniata</taxon>
        <taxon>Vertebrata</taxon>
        <taxon>Euteleostomi</taxon>
        <taxon>Mammalia</taxon>
        <taxon>Eutheria</taxon>
        <taxon>Laurasiatheria</taxon>
        <taxon>Chiroptera</taxon>
        <taxon>Yinpterochiroptera</taxon>
        <taxon>Pteropodoidea</taxon>
        <taxon>Pteropodidae</taxon>
        <taxon>Rousettinae</taxon>
        <taxon>Rousettus</taxon>
    </lineage>
</organism>
<reference evidence="20 21" key="1">
    <citation type="journal article" date="2020" name="Nature">
        <title>Six reference-quality genomes reveal evolution of bat adaptations.</title>
        <authorList>
            <person name="Jebb D."/>
            <person name="Huang Z."/>
            <person name="Pippel M."/>
            <person name="Hughes G.M."/>
            <person name="Lavrichenko K."/>
            <person name="Devanna P."/>
            <person name="Winkler S."/>
            <person name="Jermiin L.S."/>
            <person name="Skirmuntt E.C."/>
            <person name="Katzourakis A."/>
            <person name="Burkitt-Gray L."/>
            <person name="Ray D.A."/>
            <person name="Sullivan K.A.M."/>
            <person name="Roscito J.G."/>
            <person name="Kirilenko B.M."/>
            <person name="Davalos L.M."/>
            <person name="Corthals A.P."/>
            <person name="Power M.L."/>
            <person name="Jones G."/>
            <person name="Ransome R.D."/>
            <person name="Dechmann D.K.N."/>
            <person name="Locatelli A.G."/>
            <person name="Puechmaille S.J."/>
            <person name="Fedrigo O."/>
            <person name="Jarvis E.D."/>
            <person name="Hiller M."/>
            <person name="Vernes S.C."/>
            <person name="Myers E.W."/>
            <person name="Teeling E.C."/>
        </authorList>
    </citation>
    <scope>NUCLEOTIDE SEQUENCE [LARGE SCALE GENOMIC DNA]</scope>
    <source>
        <strain evidence="20">MRouAeg1</strain>
        <tissue evidence="20">Muscle</tissue>
    </source>
</reference>
<feature type="region of interest" description="Disordered" evidence="15">
    <location>
        <begin position="344"/>
        <end position="364"/>
    </location>
</feature>
<feature type="domain" description="Interferon/interleukin receptor" evidence="19">
    <location>
        <begin position="147"/>
        <end position="251"/>
    </location>
</feature>
<keyword evidence="8" id="KW-1015">Disulfide bond</keyword>